<keyword evidence="6" id="KW-0472">Membrane</keyword>
<keyword evidence="7" id="KW-0325">Glycoprotein</keyword>
<keyword evidence="4" id="KW-0812">Transmembrane</keyword>
<dbReference type="OrthoDB" id="195015at2759"/>
<evidence type="ECO:0000256" key="6">
    <source>
        <dbReference type="ARBA" id="ARBA00023136"/>
    </source>
</evidence>
<evidence type="ECO:0000256" key="4">
    <source>
        <dbReference type="ARBA" id="ARBA00022692"/>
    </source>
</evidence>
<comment type="subcellular location">
    <subcellularLocation>
        <location evidence="1">Cell membrane</location>
    </subcellularLocation>
</comment>
<keyword evidence="9" id="KW-1185">Reference proteome</keyword>
<organism evidence="8 9">
    <name type="scientific">Allacma fusca</name>
    <dbReference type="NCBI Taxonomy" id="39272"/>
    <lineage>
        <taxon>Eukaryota</taxon>
        <taxon>Metazoa</taxon>
        <taxon>Ecdysozoa</taxon>
        <taxon>Arthropoda</taxon>
        <taxon>Hexapoda</taxon>
        <taxon>Collembola</taxon>
        <taxon>Symphypleona</taxon>
        <taxon>Sminthuridae</taxon>
        <taxon>Allacma</taxon>
    </lineage>
</organism>
<evidence type="ECO:0000256" key="5">
    <source>
        <dbReference type="ARBA" id="ARBA00022989"/>
    </source>
</evidence>
<keyword evidence="5" id="KW-1133">Transmembrane helix</keyword>
<accession>A0A8J2KDP9</accession>
<gene>
    <name evidence="8" type="ORF">AFUS01_LOCUS22130</name>
</gene>
<dbReference type="GO" id="GO:0005886">
    <property type="term" value="C:plasma membrane"/>
    <property type="evidence" value="ECO:0007669"/>
    <property type="project" value="UniProtKB-SubCell"/>
</dbReference>
<name>A0A8J2KDP9_9HEXA</name>
<dbReference type="AlphaFoldDB" id="A0A8J2KDP9"/>
<dbReference type="Pfam" id="PF01130">
    <property type="entry name" value="CD36"/>
    <property type="match status" value="1"/>
</dbReference>
<evidence type="ECO:0000313" key="9">
    <source>
        <dbReference type="Proteomes" id="UP000708208"/>
    </source>
</evidence>
<comment type="caution">
    <text evidence="8">The sequence shown here is derived from an EMBL/GenBank/DDBJ whole genome shotgun (WGS) entry which is preliminary data.</text>
</comment>
<dbReference type="GO" id="GO:0005044">
    <property type="term" value="F:scavenger receptor activity"/>
    <property type="evidence" value="ECO:0007669"/>
    <property type="project" value="TreeGrafter"/>
</dbReference>
<dbReference type="InterPro" id="IPR002159">
    <property type="entry name" value="CD36_fam"/>
</dbReference>
<dbReference type="PANTHER" id="PTHR11923">
    <property type="entry name" value="SCAVENGER RECEPTOR CLASS B TYPE-1 SR-B1"/>
    <property type="match status" value="1"/>
</dbReference>
<evidence type="ECO:0000313" key="8">
    <source>
        <dbReference type="EMBL" id="CAG7733704.1"/>
    </source>
</evidence>
<evidence type="ECO:0000256" key="3">
    <source>
        <dbReference type="ARBA" id="ARBA00022475"/>
    </source>
</evidence>
<evidence type="ECO:0000256" key="2">
    <source>
        <dbReference type="ARBA" id="ARBA00010532"/>
    </source>
</evidence>
<comment type="similarity">
    <text evidence="2">Belongs to the CD36 family.</text>
</comment>
<dbReference type="PANTHER" id="PTHR11923:SF51">
    <property type="entry name" value="LYSOSOME MEMBRANE PROTEIN 2"/>
    <property type="match status" value="1"/>
</dbReference>
<dbReference type="Proteomes" id="UP000708208">
    <property type="component" value="Unassembled WGS sequence"/>
</dbReference>
<keyword evidence="3" id="KW-1003">Cell membrane</keyword>
<dbReference type="GO" id="GO:0005737">
    <property type="term" value="C:cytoplasm"/>
    <property type="evidence" value="ECO:0007669"/>
    <property type="project" value="TreeGrafter"/>
</dbReference>
<proteinExistence type="inferred from homology"/>
<evidence type="ECO:0000256" key="1">
    <source>
        <dbReference type="ARBA" id="ARBA00004236"/>
    </source>
</evidence>
<sequence>LVTFINVPFVGMVKMTTTLTDSEFILEELDSQLTEKGETLFRTDSIQNVLFDGFSVRNYIDILEDPLVEMVVGKVEIPKSFHGGKFAIYKGKNGSDDGLYEVNTGRESYKNFGNIHKWNNSTKLRWWKGDCNNITGTDGTIFSPFLLRHHVLKCFSPELCRTLTMTHESDILFKEIPGFRFSPESHSFLGPHQYEPNRCFCTEKNDSTPCYRNGLMLLSNCKEGAPVSLSSPHFYNADSAIIDAIDGIHPVKEKHKTYLDIEPVKDHYIHICLGNLDMRL</sequence>
<reference evidence="8" key="1">
    <citation type="submission" date="2021-06" db="EMBL/GenBank/DDBJ databases">
        <authorList>
            <person name="Hodson N. C."/>
            <person name="Mongue J. A."/>
            <person name="Jaron S. K."/>
        </authorList>
    </citation>
    <scope>NUCLEOTIDE SEQUENCE</scope>
</reference>
<feature type="non-terminal residue" evidence="8">
    <location>
        <position position="1"/>
    </location>
</feature>
<protein>
    <recommendedName>
        <fullName evidence="10">Scavenger receptor class B member 1</fullName>
    </recommendedName>
</protein>
<dbReference type="EMBL" id="CAJVCH010253937">
    <property type="protein sequence ID" value="CAG7733704.1"/>
    <property type="molecule type" value="Genomic_DNA"/>
</dbReference>
<evidence type="ECO:0000256" key="7">
    <source>
        <dbReference type="ARBA" id="ARBA00023180"/>
    </source>
</evidence>
<evidence type="ECO:0008006" key="10">
    <source>
        <dbReference type="Google" id="ProtNLM"/>
    </source>
</evidence>